<evidence type="ECO:0000313" key="5">
    <source>
        <dbReference type="EMBL" id="GAP35067.1"/>
    </source>
</evidence>
<dbReference type="InterPro" id="IPR012336">
    <property type="entry name" value="Thioredoxin-like_fold"/>
</dbReference>
<dbReference type="PANTHER" id="PTHR15337">
    <property type="entry name" value="ANTERIOR GRADIENT PROTEIN-RELATED"/>
    <property type="match status" value="1"/>
</dbReference>
<dbReference type="Pfam" id="PF13098">
    <property type="entry name" value="Thioredoxin_2"/>
    <property type="match status" value="1"/>
</dbReference>
<dbReference type="InterPro" id="IPR051099">
    <property type="entry name" value="AGR/TXD"/>
</dbReference>
<dbReference type="RefSeq" id="WP_082368041.1">
    <property type="nucleotide sequence ID" value="NZ_BBYR01000013.1"/>
</dbReference>
<comment type="caution">
    <text evidence="5">The sequence shown here is derived from an EMBL/GenBank/DDBJ whole genome shotgun (WGS) entry which is preliminary data.</text>
</comment>
<dbReference type="InterPro" id="IPR036249">
    <property type="entry name" value="Thioredoxin-like_sf"/>
</dbReference>
<feature type="chain" id="PRO_5005513453" evidence="3">
    <location>
        <begin position="30"/>
        <end position="410"/>
    </location>
</feature>
<evidence type="ECO:0000313" key="6">
    <source>
        <dbReference type="Proteomes" id="UP000037660"/>
    </source>
</evidence>
<evidence type="ECO:0000256" key="3">
    <source>
        <dbReference type="SAM" id="SignalP"/>
    </source>
</evidence>
<dbReference type="Gene3D" id="3.40.30.10">
    <property type="entry name" value="Glutaredoxin"/>
    <property type="match status" value="1"/>
</dbReference>
<evidence type="ECO:0000256" key="1">
    <source>
        <dbReference type="ARBA" id="ARBA00022729"/>
    </source>
</evidence>
<dbReference type="OrthoDB" id="5733562at2"/>
<dbReference type="PROSITE" id="PS51352">
    <property type="entry name" value="THIOREDOXIN_2"/>
    <property type="match status" value="1"/>
</dbReference>
<feature type="signal peptide" evidence="3">
    <location>
        <begin position="1"/>
        <end position="29"/>
    </location>
</feature>
<feature type="compositionally biased region" description="Basic residues" evidence="2">
    <location>
        <begin position="362"/>
        <end position="397"/>
    </location>
</feature>
<evidence type="ECO:0000256" key="2">
    <source>
        <dbReference type="SAM" id="MobiDB-lite"/>
    </source>
</evidence>
<gene>
    <name evidence="5" type="ORF">ISF6_0632</name>
</gene>
<keyword evidence="5" id="KW-0413">Isomerase</keyword>
<organism evidence="5 6">
    <name type="scientific">Piscinibacter sakaiensis</name>
    <name type="common">Ideonella sakaiensis</name>
    <dbReference type="NCBI Taxonomy" id="1547922"/>
    <lineage>
        <taxon>Bacteria</taxon>
        <taxon>Pseudomonadati</taxon>
        <taxon>Pseudomonadota</taxon>
        <taxon>Betaproteobacteria</taxon>
        <taxon>Burkholderiales</taxon>
        <taxon>Sphaerotilaceae</taxon>
        <taxon>Piscinibacter</taxon>
    </lineage>
</organism>
<sequence>MSLPTLPASLRPAAWLIALAAACGAPAQAAPAPSGAGAAPAAAAAEADGIAWVQAASEADVDAAFARAKAENKPLFLYWGAKWCPPCNQVKATLFTRQDFIARSRAFVPVYVDGDRPGAQKIGARFKVTGYPTMVLFKADGREITRLPGEVDPAQYTTVLTLGMHAQRPVKAVLADARQGGRRLADGEWRMLAYYAWDTDDRQGIAKEEVPAVLRQLAANCPPKLADTAQRLLLQSLAAADGKTPADAATRARVMTLLADPAQVRQHGDVLSNQAAEITRALTAAAELLPPRGPRRPATGLAGQHPAGAPPLAAGAHAGRRGRAGGGARVPVVRRVHAARHRRRPAGAGPRRAAAGAEPGRHPRGKPRGRGPRRAARRRAVRARRRPVQRPGRHPGRGGRGAGAAPAQPA</sequence>
<dbReference type="EMBL" id="BBYR01000013">
    <property type="protein sequence ID" value="GAP35067.1"/>
    <property type="molecule type" value="Genomic_DNA"/>
</dbReference>
<dbReference type="InterPro" id="IPR013766">
    <property type="entry name" value="Thioredoxin_domain"/>
</dbReference>
<feature type="domain" description="Thioredoxin" evidence="4">
    <location>
        <begin position="33"/>
        <end position="165"/>
    </location>
</feature>
<reference evidence="6" key="1">
    <citation type="submission" date="2015-07" db="EMBL/GenBank/DDBJ databases">
        <title>Discovery of a poly(ethylene terephthalate assimilation.</title>
        <authorList>
            <person name="Yoshida S."/>
            <person name="Hiraga K."/>
            <person name="Takehana T."/>
            <person name="Taniguchi I."/>
            <person name="Yamaji H."/>
            <person name="Maeda Y."/>
            <person name="Toyohara K."/>
            <person name="Miyamoto K."/>
            <person name="Kimura Y."/>
            <person name="Oda K."/>
        </authorList>
    </citation>
    <scope>NUCLEOTIDE SEQUENCE [LARGE SCALE GENOMIC DNA]</scope>
    <source>
        <strain evidence="6">NBRC 110686 / TISTR 2288 / 201-F6</strain>
    </source>
</reference>
<protein>
    <submittedName>
        <fullName evidence="5">Disulfide isomerase</fullName>
    </submittedName>
</protein>
<keyword evidence="6" id="KW-1185">Reference proteome</keyword>
<reference evidence="5 6" key="2">
    <citation type="journal article" date="2016" name="Science">
        <title>A bacterium that degrades and assimilates poly(ethylene terephthalate).</title>
        <authorList>
            <person name="Yoshida S."/>
            <person name="Hiraga K."/>
            <person name="Takehana T."/>
            <person name="Taniguchi I."/>
            <person name="Yamaji H."/>
            <person name="Maeda Y."/>
            <person name="Toyohara K."/>
            <person name="Miyamoto K."/>
            <person name="Kimura Y."/>
            <person name="Oda K."/>
        </authorList>
    </citation>
    <scope>NUCLEOTIDE SEQUENCE [LARGE SCALE GENOMIC DNA]</scope>
    <source>
        <strain evidence="6">NBRC 110686 / TISTR 2288 / 201-F6</strain>
    </source>
</reference>
<feature type="compositionally biased region" description="Low complexity" evidence="2">
    <location>
        <begin position="346"/>
        <end position="358"/>
    </location>
</feature>
<dbReference type="CDD" id="cd02947">
    <property type="entry name" value="TRX_family"/>
    <property type="match status" value="1"/>
</dbReference>
<dbReference type="STRING" id="1547922.ISF6_0632"/>
<name>A0A0K8NXE1_PISS1</name>
<feature type="compositionally biased region" description="Low complexity" evidence="2">
    <location>
        <begin position="300"/>
        <end position="317"/>
    </location>
</feature>
<proteinExistence type="predicted"/>
<feature type="region of interest" description="Disordered" evidence="2">
    <location>
        <begin position="288"/>
        <end position="410"/>
    </location>
</feature>
<dbReference type="PANTHER" id="PTHR15337:SF11">
    <property type="entry name" value="THIOREDOXIN DOMAIN-CONTAINING PROTEIN"/>
    <property type="match status" value="1"/>
</dbReference>
<dbReference type="AlphaFoldDB" id="A0A0K8NXE1"/>
<dbReference type="Proteomes" id="UP000037660">
    <property type="component" value="Unassembled WGS sequence"/>
</dbReference>
<accession>A0A0K8NXE1</accession>
<evidence type="ECO:0000259" key="4">
    <source>
        <dbReference type="PROSITE" id="PS51352"/>
    </source>
</evidence>
<dbReference type="GO" id="GO:0016853">
    <property type="term" value="F:isomerase activity"/>
    <property type="evidence" value="ECO:0007669"/>
    <property type="project" value="UniProtKB-KW"/>
</dbReference>
<keyword evidence="1 3" id="KW-0732">Signal</keyword>
<dbReference type="SUPFAM" id="SSF52833">
    <property type="entry name" value="Thioredoxin-like"/>
    <property type="match status" value="1"/>
</dbReference>
<feature type="compositionally biased region" description="Basic residues" evidence="2">
    <location>
        <begin position="332"/>
        <end position="345"/>
    </location>
</feature>